<dbReference type="EMBL" id="MOOB01000001">
    <property type="protein sequence ID" value="OQE96434.1"/>
    <property type="molecule type" value="Genomic_DNA"/>
</dbReference>
<reference evidence="3" key="1">
    <citation type="journal article" date="2017" name="Nat. Microbiol.">
        <title>Global analysis of biosynthetic gene clusters reveals vast potential of secondary metabolite production in Penicillium species.</title>
        <authorList>
            <person name="Nielsen J.C."/>
            <person name="Grijseels S."/>
            <person name="Prigent S."/>
            <person name="Ji B."/>
            <person name="Dainat J."/>
            <person name="Nielsen K.F."/>
            <person name="Frisvad J.C."/>
            <person name="Workman M."/>
            <person name="Nielsen J."/>
        </authorList>
    </citation>
    <scope>NUCLEOTIDE SEQUENCE [LARGE SCALE GENOMIC DNA]</scope>
    <source>
        <strain evidence="3">IBT 13039</strain>
    </source>
</reference>
<evidence type="ECO:0000313" key="2">
    <source>
        <dbReference type="EMBL" id="OQE96434.1"/>
    </source>
</evidence>
<feature type="region of interest" description="Disordered" evidence="1">
    <location>
        <begin position="32"/>
        <end position="55"/>
    </location>
</feature>
<feature type="compositionally biased region" description="Basic and acidic residues" evidence="1">
    <location>
        <begin position="37"/>
        <end position="55"/>
    </location>
</feature>
<accession>A0A1V6ZAD9</accession>
<gene>
    <name evidence="2" type="ORF">PENNAL_c0001G02699</name>
</gene>
<protein>
    <submittedName>
        <fullName evidence="2">Uncharacterized protein</fullName>
    </submittedName>
</protein>
<comment type="caution">
    <text evidence="2">The sequence shown here is derived from an EMBL/GenBank/DDBJ whole genome shotgun (WGS) entry which is preliminary data.</text>
</comment>
<sequence>MAITNTIHIEAHVGSVDDISVIWGANSVDNLSSNAEDYGREYSDEKVPELTKSES</sequence>
<evidence type="ECO:0000313" key="3">
    <source>
        <dbReference type="Proteomes" id="UP000191691"/>
    </source>
</evidence>
<name>A0A1V6ZAD9_PENNA</name>
<keyword evidence="3" id="KW-1185">Reference proteome</keyword>
<organism evidence="2 3">
    <name type="scientific">Penicillium nalgiovense</name>
    <dbReference type="NCBI Taxonomy" id="60175"/>
    <lineage>
        <taxon>Eukaryota</taxon>
        <taxon>Fungi</taxon>
        <taxon>Dikarya</taxon>
        <taxon>Ascomycota</taxon>
        <taxon>Pezizomycotina</taxon>
        <taxon>Eurotiomycetes</taxon>
        <taxon>Eurotiomycetidae</taxon>
        <taxon>Eurotiales</taxon>
        <taxon>Aspergillaceae</taxon>
        <taxon>Penicillium</taxon>
    </lineage>
</organism>
<evidence type="ECO:0000256" key="1">
    <source>
        <dbReference type="SAM" id="MobiDB-lite"/>
    </source>
</evidence>
<dbReference type="AlphaFoldDB" id="A0A1V6ZAD9"/>
<dbReference type="Proteomes" id="UP000191691">
    <property type="component" value="Unassembled WGS sequence"/>
</dbReference>
<proteinExistence type="predicted"/>